<keyword evidence="1" id="KW-0732">Signal</keyword>
<feature type="chain" id="PRO_5045838741" evidence="1">
    <location>
        <begin position="27"/>
        <end position="99"/>
    </location>
</feature>
<proteinExistence type="predicted"/>
<reference evidence="2 3" key="1">
    <citation type="submission" date="2021-05" db="EMBL/GenBank/DDBJ databases">
        <title>Roseococcus sp. XZZS9, whole genome shotgun sequencing project.</title>
        <authorList>
            <person name="Zhao G."/>
            <person name="Shen L."/>
        </authorList>
    </citation>
    <scope>NUCLEOTIDE SEQUENCE [LARGE SCALE GENOMIC DNA]</scope>
    <source>
        <strain evidence="2 3">XZZS9</strain>
    </source>
</reference>
<sequence length="99" mass="11317">MRRFLIASALGLGILSGGAASGTAEAAPFNPGRVELGAGVTPVQYYGHYHPRPHYRPRYYAPPPPRYYAPPPRHYGYYAPPPPPRYYRPHHHRPYYGWR</sequence>
<comment type="caution">
    <text evidence="2">The sequence shown here is derived from an EMBL/GenBank/DDBJ whole genome shotgun (WGS) entry which is preliminary data.</text>
</comment>
<gene>
    <name evidence="2" type="ORF">KHU32_00430</name>
</gene>
<dbReference type="EMBL" id="JAHCDA010000001">
    <property type="protein sequence ID" value="MBS7809380.1"/>
    <property type="molecule type" value="Genomic_DNA"/>
</dbReference>
<evidence type="ECO:0000313" key="3">
    <source>
        <dbReference type="Proteomes" id="UP000766336"/>
    </source>
</evidence>
<keyword evidence="3" id="KW-1185">Reference proteome</keyword>
<evidence type="ECO:0000313" key="2">
    <source>
        <dbReference type="EMBL" id="MBS7809380.1"/>
    </source>
</evidence>
<dbReference type="Proteomes" id="UP000766336">
    <property type="component" value="Unassembled WGS sequence"/>
</dbReference>
<protein>
    <submittedName>
        <fullName evidence="2">Uncharacterized protein</fullName>
    </submittedName>
</protein>
<dbReference type="RefSeq" id="WP_213668088.1">
    <property type="nucleotide sequence ID" value="NZ_JAHCDA010000001.1"/>
</dbReference>
<feature type="signal peptide" evidence="1">
    <location>
        <begin position="1"/>
        <end position="26"/>
    </location>
</feature>
<name>A0ABS5Q722_9PROT</name>
<accession>A0ABS5Q722</accession>
<evidence type="ECO:0000256" key="1">
    <source>
        <dbReference type="SAM" id="SignalP"/>
    </source>
</evidence>
<organism evidence="2 3">
    <name type="scientific">Roseococcus pinisoli</name>
    <dbReference type="NCBI Taxonomy" id="2835040"/>
    <lineage>
        <taxon>Bacteria</taxon>
        <taxon>Pseudomonadati</taxon>
        <taxon>Pseudomonadota</taxon>
        <taxon>Alphaproteobacteria</taxon>
        <taxon>Acetobacterales</taxon>
        <taxon>Roseomonadaceae</taxon>
        <taxon>Roseococcus</taxon>
    </lineage>
</organism>